<evidence type="ECO:0000313" key="1">
    <source>
        <dbReference type="EMBL" id="CCX31762.1"/>
    </source>
</evidence>
<dbReference type="EMBL" id="HF935650">
    <property type="protein sequence ID" value="CCX31762.1"/>
    <property type="molecule type" value="Genomic_DNA"/>
</dbReference>
<sequence length="150" mass="17606">MFYKPSTATQILRYRIQNTEYRKCLQINRNRTTAKLELTILFAIAHRFHLQKQHKRRDINLLKLETFSSSRLNLPGIGSVFTTLRRANISKLRRKIGSHWKKDWKNIRISTPRLEELRIIGVVNRLSCRGFVAGENSAFGVQKCACCMHY</sequence>
<organism evidence="1 2">
    <name type="scientific">Pyronema omphalodes (strain CBS 100304)</name>
    <name type="common">Pyronema confluens</name>
    <dbReference type="NCBI Taxonomy" id="1076935"/>
    <lineage>
        <taxon>Eukaryota</taxon>
        <taxon>Fungi</taxon>
        <taxon>Dikarya</taxon>
        <taxon>Ascomycota</taxon>
        <taxon>Pezizomycotina</taxon>
        <taxon>Pezizomycetes</taxon>
        <taxon>Pezizales</taxon>
        <taxon>Pyronemataceae</taxon>
        <taxon>Pyronema</taxon>
    </lineage>
</organism>
<gene>
    <name evidence="1" type="ORF">PCON_11406</name>
</gene>
<evidence type="ECO:0000313" key="2">
    <source>
        <dbReference type="Proteomes" id="UP000018144"/>
    </source>
</evidence>
<dbReference type="AlphaFoldDB" id="U4LJM8"/>
<reference evidence="1 2" key="1">
    <citation type="journal article" date="2013" name="PLoS Genet.">
        <title>The genome and development-dependent transcriptomes of Pyronema confluens: a window into fungal evolution.</title>
        <authorList>
            <person name="Traeger S."/>
            <person name="Altegoer F."/>
            <person name="Freitag M."/>
            <person name="Gabaldon T."/>
            <person name="Kempken F."/>
            <person name="Kumar A."/>
            <person name="Marcet-Houben M."/>
            <person name="Poggeler S."/>
            <person name="Stajich J.E."/>
            <person name="Nowrousian M."/>
        </authorList>
    </citation>
    <scope>NUCLEOTIDE SEQUENCE [LARGE SCALE GENOMIC DNA]</scope>
    <source>
        <strain evidence="2">CBS 100304</strain>
        <tissue evidence="1">Vegetative mycelium</tissue>
    </source>
</reference>
<keyword evidence="2" id="KW-1185">Reference proteome</keyword>
<dbReference type="Proteomes" id="UP000018144">
    <property type="component" value="Unassembled WGS sequence"/>
</dbReference>
<accession>U4LJM8</accession>
<proteinExistence type="predicted"/>
<protein>
    <submittedName>
        <fullName evidence="1">Uncharacterized protein</fullName>
    </submittedName>
</protein>
<name>U4LJM8_PYROM</name>